<keyword evidence="2" id="KW-0413">Isomerase</keyword>
<dbReference type="OrthoDB" id="9788221at2"/>
<dbReference type="Proteomes" id="UP000241167">
    <property type="component" value="Unassembled WGS sequence"/>
</dbReference>
<dbReference type="PANTHER" id="PTHR13774:SF17">
    <property type="entry name" value="PHENAZINE BIOSYNTHESIS-LIKE DOMAIN-CONTAINING PROTEIN"/>
    <property type="match status" value="1"/>
</dbReference>
<gene>
    <name evidence="4" type="ORF">C7I55_21225</name>
</gene>
<keyword evidence="5" id="KW-1185">Reference proteome</keyword>
<accession>A0A2P7QI19</accession>
<organism evidence="4 5">
    <name type="scientific">Allosphingosinicella deserti</name>
    <dbReference type="NCBI Taxonomy" id="2116704"/>
    <lineage>
        <taxon>Bacteria</taxon>
        <taxon>Pseudomonadati</taxon>
        <taxon>Pseudomonadota</taxon>
        <taxon>Alphaproteobacteria</taxon>
        <taxon>Sphingomonadales</taxon>
        <taxon>Sphingomonadaceae</taxon>
        <taxon>Allosphingosinicella</taxon>
    </lineage>
</organism>
<dbReference type="PANTHER" id="PTHR13774">
    <property type="entry name" value="PHENAZINE BIOSYNTHESIS PROTEIN"/>
    <property type="match status" value="1"/>
</dbReference>
<dbReference type="Gene3D" id="3.10.310.10">
    <property type="entry name" value="Diaminopimelate Epimerase, Chain A, domain 1"/>
    <property type="match status" value="2"/>
</dbReference>
<dbReference type="SUPFAM" id="SSF54506">
    <property type="entry name" value="Diaminopimelate epimerase-like"/>
    <property type="match status" value="1"/>
</dbReference>
<dbReference type="InterPro" id="IPR003719">
    <property type="entry name" value="Phenazine_PhzF-like"/>
</dbReference>
<evidence type="ECO:0000313" key="4">
    <source>
        <dbReference type="EMBL" id="PSJ37601.1"/>
    </source>
</evidence>
<dbReference type="GO" id="GO:0016853">
    <property type="term" value="F:isomerase activity"/>
    <property type="evidence" value="ECO:0007669"/>
    <property type="project" value="UniProtKB-KW"/>
</dbReference>
<evidence type="ECO:0000313" key="5">
    <source>
        <dbReference type="Proteomes" id="UP000241167"/>
    </source>
</evidence>
<feature type="active site" evidence="3">
    <location>
        <position position="47"/>
    </location>
</feature>
<dbReference type="AlphaFoldDB" id="A0A2P7QI19"/>
<dbReference type="RefSeq" id="WP_106515041.1">
    <property type="nucleotide sequence ID" value="NZ_PXYI01000008.1"/>
</dbReference>
<protein>
    <submittedName>
        <fullName evidence="4">PhzF family phenazine biosynthesis protein</fullName>
    </submittedName>
</protein>
<dbReference type="GO" id="GO:0005737">
    <property type="term" value="C:cytoplasm"/>
    <property type="evidence" value="ECO:0007669"/>
    <property type="project" value="TreeGrafter"/>
</dbReference>
<evidence type="ECO:0000256" key="3">
    <source>
        <dbReference type="PIRSR" id="PIRSR016184-1"/>
    </source>
</evidence>
<evidence type="ECO:0000256" key="2">
    <source>
        <dbReference type="ARBA" id="ARBA00023235"/>
    </source>
</evidence>
<dbReference type="NCBIfam" id="TIGR00654">
    <property type="entry name" value="PhzF_family"/>
    <property type="match status" value="1"/>
</dbReference>
<comment type="caution">
    <text evidence="4">The sequence shown here is derived from an EMBL/GenBank/DDBJ whole genome shotgun (WGS) entry which is preliminary data.</text>
</comment>
<sequence length="278" mass="29987">MSEYRLVQVDAFANRPFTGNPAAVVPLEEWLADATMQAIAEENNLSETAFTVPTTGDADYELRWFTPTTEVALCGHATLASGHVLIEGEQVRFRTRKAGILIVGRDGDGYTLDLPVTLVAEATGEALKPFVSHDGSALVDLLTQDAASRETCRVFLSYQGAEATAIVLFEDEEAVRRCAPDMKRLGEIELMVIVTAPGSDGHDVVSRVFVPAWGVDEDPVTGSAHGALVPFWCDRLGRDRFTAFQASRRGGALTCRRDGDRAILGGQCVTVIEGTLSL</sequence>
<evidence type="ECO:0000256" key="1">
    <source>
        <dbReference type="ARBA" id="ARBA00008270"/>
    </source>
</evidence>
<proteinExistence type="inferred from homology"/>
<dbReference type="Pfam" id="PF02567">
    <property type="entry name" value="PhzC-PhzF"/>
    <property type="match status" value="1"/>
</dbReference>
<dbReference type="PIRSF" id="PIRSF016184">
    <property type="entry name" value="PhzC_PhzF"/>
    <property type="match status" value="1"/>
</dbReference>
<name>A0A2P7QI19_9SPHN</name>
<comment type="similarity">
    <text evidence="1">Belongs to the PhzF family.</text>
</comment>
<dbReference type="EMBL" id="PXYI01000008">
    <property type="protein sequence ID" value="PSJ37601.1"/>
    <property type="molecule type" value="Genomic_DNA"/>
</dbReference>
<reference evidence="4 5" key="1">
    <citation type="submission" date="2018-03" db="EMBL/GenBank/DDBJ databases">
        <title>The draft genome of Sphingosinicella sp. GL-C-18.</title>
        <authorList>
            <person name="Liu L."/>
            <person name="Li L."/>
            <person name="Liang L."/>
            <person name="Zhang X."/>
            <person name="Wang T."/>
        </authorList>
    </citation>
    <scope>NUCLEOTIDE SEQUENCE [LARGE SCALE GENOMIC DNA]</scope>
    <source>
        <strain evidence="4 5">GL-C-18</strain>
    </source>
</reference>